<comment type="caution">
    <text evidence="2">The sequence shown here is derived from an EMBL/GenBank/DDBJ whole genome shotgun (WGS) entry which is preliminary data.</text>
</comment>
<keyword evidence="3" id="KW-1185">Reference proteome</keyword>
<dbReference type="InterPro" id="IPR002182">
    <property type="entry name" value="NB-ARC"/>
</dbReference>
<dbReference type="SUPFAM" id="SSF52540">
    <property type="entry name" value="P-loop containing nucleoside triphosphate hydrolases"/>
    <property type="match status" value="1"/>
</dbReference>
<dbReference type="InterPro" id="IPR042197">
    <property type="entry name" value="Apaf_helical"/>
</dbReference>
<accession>A0ABD0V6S2</accession>
<dbReference type="Gene3D" id="3.80.10.10">
    <property type="entry name" value="Ribonuclease Inhibitor"/>
    <property type="match status" value="1"/>
</dbReference>
<dbReference type="Gene3D" id="3.40.50.300">
    <property type="entry name" value="P-loop containing nucleotide triphosphate hydrolases"/>
    <property type="match status" value="1"/>
</dbReference>
<dbReference type="PANTHER" id="PTHR36766:SF70">
    <property type="entry name" value="DISEASE RESISTANCE PROTEIN RGA4"/>
    <property type="match status" value="1"/>
</dbReference>
<dbReference type="AlphaFoldDB" id="A0ABD0V6S2"/>
<dbReference type="Pfam" id="PF00931">
    <property type="entry name" value="NB-ARC"/>
    <property type="match status" value="1"/>
</dbReference>
<dbReference type="PANTHER" id="PTHR36766">
    <property type="entry name" value="PLANT BROAD-SPECTRUM MILDEW RESISTANCE PROTEIN RPW8"/>
    <property type="match status" value="1"/>
</dbReference>
<gene>
    <name evidence="2" type="ORF">M5K25_009920</name>
</gene>
<proteinExistence type="predicted"/>
<dbReference type="Gene3D" id="1.10.8.430">
    <property type="entry name" value="Helical domain of apoptotic protease-activating factors"/>
    <property type="match status" value="1"/>
</dbReference>
<dbReference type="InterPro" id="IPR032675">
    <property type="entry name" value="LRR_dom_sf"/>
</dbReference>
<evidence type="ECO:0000313" key="2">
    <source>
        <dbReference type="EMBL" id="KAL0920755.1"/>
    </source>
</evidence>
<evidence type="ECO:0000313" key="3">
    <source>
        <dbReference type="Proteomes" id="UP001552299"/>
    </source>
</evidence>
<protein>
    <recommendedName>
        <fullName evidence="1">NB-ARC domain-containing protein</fullName>
    </recommendedName>
</protein>
<reference evidence="2 3" key="1">
    <citation type="journal article" date="2024" name="Plant Biotechnol. J.">
        <title>Dendrobium thyrsiflorum genome and its molecular insights into genes involved in important horticultural traits.</title>
        <authorList>
            <person name="Chen B."/>
            <person name="Wang J.Y."/>
            <person name="Zheng P.J."/>
            <person name="Li K.L."/>
            <person name="Liang Y.M."/>
            <person name="Chen X.F."/>
            <person name="Zhang C."/>
            <person name="Zhao X."/>
            <person name="He X."/>
            <person name="Zhang G.Q."/>
            <person name="Liu Z.J."/>
            <person name="Xu Q."/>
        </authorList>
    </citation>
    <scope>NUCLEOTIDE SEQUENCE [LARGE SCALE GENOMIC DNA]</scope>
    <source>
        <strain evidence="2">GZMU011</strain>
    </source>
</reference>
<feature type="domain" description="NB-ARC" evidence="1">
    <location>
        <begin position="1"/>
        <end position="129"/>
    </location>
</feature>
<dbReference type="EMBL" id="JANQDX010000008">
    <property type="protein sequence ID" value="KAL0920755.1"/>
    <property type="molecule type" value="Genomic_DNA"/>
</dbReference>
<sequence length="497" mass="56251">MGKTTLLQHVYEEDEMTEESDLKMSVCVSNNFDVKRVIADMLECLKMNRPPSDTLYALQKSLKSEKMSKKLLCSPLCCGSLGSKILVTTRMDSAALIIAKVIKKKKETLRLQGLDEDECLQLLNSHAFADVENLDDQRKLKLITEEIAKKLSGFPLAAKVMGGILNSNLDERHWRKVLQSDTGSIKLGQNDIMPVLRLSYLPILKYLLRNMPKAKLLDNKFHRNGKGSLFPSLKVLEIENLRLLEDWFDAAEVAEGDSVFPCLTELYLRNCQHLQELPFLPPKLMKLEIDNIGWKSFNWLDCASHCCIQEMKITRNDELVSVFHFQLRQSSGFFKLVHPFISCTLWNSNPCSLFLSPLASIFSLKILHVRNAPQLQMLPNIPTSVEKLVLDNLKSLQCLSSSLSISSLAVLELDSIPLLKSLPDLPPSLCTMNIYYGKLYYMPSCLPSLSYLQELPELPSSLWALKFINLESLQTLPSSLIRLSSLKILDICNVTQL</sequence>
<dbReference type="Proteomes" id="UP001552299">
    <property type="component" value="Unassembled WGS sequence"/>
</dbReference>
<dbReference type="InterPro" id="IPR027417">
    <property type="entry name" value="P-loop_NTPase"/>
</dbReference>
<organism evidence="2 3">
    <name type="scientific">Dendrobium thyrsiflorum</name>
    <name type="common">Pinecone-like raceme dendrobium</name>
    <name type="synonym">Orchid</name>
    <dbReference type="NCBI Taxonomy" id="117978"/>
    <lineage>
        <taxon>Eukaryota</taxon>
        <taxon>Viridiplantae</taxon>
        <taxon>Streptophyta</taxon>
        <taxon>Embryophyta</taxon>
        <taxon>Tracheophyta</taxon>
        <taxon>Spermatophyta</taxon>
        <taxon>Magnoliopsida</taxon>
        <taxon>Liliopsida</taxon>
        <taxon>Asparagales</taxon>
        <taxon>Orchidaceae</taxon>
        <taxon>Epidendroideae</taxon>
        <taxon>Malaxideae</taxon>
        <taxon>Dendrobiinae</taxon>
        <taxon>Dendrobium</taxon>
    </lineage>
</organism>
<dbReference type="SUPFAM" id="SSF52058">
    <property type="entry name" value="L domain-like"/>
    <property type="match status" value="2"/>
</dbReference>
<name>A0ABD0V6S2_DENTH</name>
<evidence type="ECO:0000259" key="1">
    <source>
        <dbReference type="Pfam" id="PF00931"/>
    </source>
</evidence>